<sequence length="105" mass="12020">MKYCRGTFSSNWLAMPENSAESFFCSWGWSARSTSLPFSFRKRLVASVRIRLLLKILDTLSRGFLMARFRSSVSTRMCVPVGFSLNETRPLTSAVTPSRMEMKNH</sequence>
<protein>
    <submittedName>
        <fullName evidence="1">(northern house mosquito) hypothetical protein</fullName>
    </submittedName>
</protein>
<evidence type="ECO:0000313" key="1">
    <source>
        <dbReference type="EMBL" id="CAG6512801.1"/>
    </source>
</evidence>
<proteinExistence type="predicted"/>
<name>A0A8D8GM55_CULPI</name>
<dbReference type="EMBL" id="HBUE01166329">
    <property type="protein sequence ID" value="CAG6512801.1"/>
    <property type="molecule type" value="Transcribed_RNA"/>
</dbReference>
<reference evidence="1" key="1">
    <citation type="submission" date="2021-05" db="EMBL/GenBank/DDBJ databases">
        <authorList>
            <person name="Alioto T."/>
            <person name="Alioto T."/>
            <person name="Gomez Garrido J."/>
        </authorList>
    </citation>
    <scope>NUCLEOTIDE SEQUENCE</scope>
</reference>
<dbReference type="AlphaFoldDB" id="A0A8D8GM55"/>
<organism evidence="1">
    <name type="scientific">Culex pipiens</name>
    <name type="common">House mosquito</name>
    <dbReference type="NCBI Taxonomy" id="7175"/>
    <lineage>
        <taxon>Eukaryota</taxon>
        <taxon>Metazoa</taxon>
        <taxon>Ecdysozoa</taxon>
        <taxon>Arthropoda</taxon>
        <taxon>Hexapoda</taxon>
        <taxon>Insecta</taxon>
        <taxon>Pterygota</taxon>
        <taxon>Neoptera</taxon>
        <taxon>Endopterygota</taxon>
        <taxon>Diptera</taxon>
        <taxon>Nematocera</taxon>
        <taxon>Culicoidea</taxon>
        <taxon>Culicidae</taxon>
        <taxon>Culicinae</taxon>
        <taxon>Culicini</taxon>
        <taxon>Culex</taxon>
        <taxon>Culex</taxon>
    </lineage>
</organism>
<dbReference type="EMBL" id="HBUE01271642">
    <property type="protein sequence ID" value="CAG6564262.1"/>
    <property type="molecule type" value="Transcribed_RNA"/>
</dbReference>
<accession>A0A8D8GM55</accession>